<sequence length="162" mass="18351">MEVAWCVARHATEAAIFQRCIRRAENLNQPIHRIMTMQIDDADFPVVWIKMNAPGKDSAAPAFSEFEALLARKTPFVLLSGEGFTESKHEHSADEMKMTTRWMKAHKNELKTFVKASILIEPNTVKRAAARPFAIIYEKFWGYPLLMAASKEEALATAKTLL</sequence>
<reference evidence="1" key="1">
    <citation type="submission" date="2020-07" db="EMBL/GenBank/DDBJ databases">
        <title>Genome Sequences for Panteoa spp. that cause Center Rot in Onions.</title>
        <authorList>
            <person name="Asselin J.A."/>
            <person name="Helmann T."/>
            <person name="Beer S."/>
            <person name="Stodghill P."/>
        </authorList>
    </citation>
    <scope>NUCLEOTIDE SEQUENCE</scope>
    <source>
        <strain evidence="1">OC5a</strain>
    </source>
</reference>
<name>A0A8A4JZ09_PANAN</name>
<dbReference type="EMBL" id="CP059084">
    <property type="protein sequence ID" value="QTC44838.1"/>
    <property type="molecule type" value="Genomic_DNA"/>
</dbReference>
<gene>
    <name evidence="1" type="ORF">H0Z12_13980</name>
</gene>
<organism evidence="1 2">
    <name type="scientific">Pantoea ananas</name>
    <name type="common">Erwinia uredovora</name>
    <dbReference type="NCBI Taxonomy" id="553"/>
    <lineage>
        <taxon>Bacteria</taxon>
        <taxon>Pseudomonadati</taxon>
        <taxon>Pseudomonadota</taxon>
        <taxon>Gammaproteobacteria</taxon>
        <taxon>Enterobacterales</taxon>
        <taxon>Erwiniaceae</taxon>
        <taxon>Pantoea</taxon>
    </lineage>
</organism>
<evidence type="ECO:0000313" key="1">
    <source>
        <dbReference type="EMBL" id="QTC44838.1"/>
    </source>
</evidence>
<accession>A0A8A4JZ09</accession>
<dbReference type="Proteomes" id="UP000663901">
    <property type="component" value="Chromosome"/>
</dbReference>
<protein>
    <submittedName>
        <fullName evidence="1">Uncharacterized protein</fullName>
    </submittedName>
</protein>
<dbReference type="AlphaFoldDB" id="A0A8A4JZ09"/>
<proteinExistence type="predicted"/>
<evidence type="ECO:0000313" key="2">
    <source>
        <dbReference type="Proteomes" id="UP000663901"/>
    </source>
</evidence>